<dbReference type="EMBL" id="FQXH01000010">
    <property type="protein sequence ID" value="SHH20543.1"/>
    <property type="molecule type" value="Genomic_DNA"/>
</dbReference>
<dbReference type="AlphaFoldDB" id="A0A1M5R452"/>
<evidence type="ECO:0000256" key="2">
    <source>
        <dbReference type="ARBA" id="ARBA00022490"/>
    </source>
</evidence>
<sequence>MINFVICEDDRVISSEVVNIVEGFMAKQEYSFSIGLVKDSTKGVVDYVKQNLDKKNIYILDIELKDNKNGIQLAREIRKYDNNGEIIFLTNHPTMVMYVFKYRLKALDFIDKQDDIKRRLIENFEIILSKYLKTENKFITIKCGNRTYLLNLDEIISIKTTNINGKLRVSTIDGQIEFYGRLKNIEKELDERFYKSHKACIVNKNYIKLINKKRNDMYILMSNGELCFLSKKYIKGLVKGME</sequence>
<dbReference type="RefSeq" id="WP_072724636.1">
    <property type="nucleotide sequence ID" value="NZ_FQXH01000010.1"/>
</dbReference>
<accession>A0A1M5R452</accession>
<comment type="function">
    <text evidence="6">Required for high-level post-exponential phase expression of a series of secreted proteins.</text>
</comment>
<name>A0A1M5R452_9FIRM</name>
<dbReference type="Pfam" id="PF04397">
    <property type="entry name" value="LytTR"/>
    <property type="match status" value="1"/>
</dbReference>
<dbReference type="Pfam" id="PF00072">
    <property type="entry name" value="Response_reg"/>
    <property type="match status" value="1"/>
</dbReference>
<evidence type="ECO:0000313" key="11">
    <source>
        <dbReference type="Proteomes" id="UP000242520"/>
    </source>
</evidence>
<proteinExistence type="predicted"/>
<evidence type="ECO:0000256" key="5">
    <source>
        <dbReference type="ARBA" id="ARBA00024867"/>
    </source>
</evidence>
<keyword evidence="2" id="KW-0963">Cytoplasm</keyword>
<dbReference type="PROSITE" id="PS50110">
    <property type="entry name" value="RESPONSE_REGULATORY"/>
    <property type="match status" value="1"/>
</dbReference>
<dbReference type="InterPro" id="IPR007492">
    <property type="entry name" value="LytTR_DNA-bd_dom"/>
</dbReference>
<dbReference type="Gene3D" id="2.40.50.1020">
    <property type="entry name" value="LytTr DNA-binding domain"/>
    <property type="match status" value="1"/>
</dbReference>
<keyword evidence="7" id="KW-0597">Phosphoprotein</keyword>
<dbReference type="GO" id="GO:0003677">
    <property type="term" value="F:DNA binding"/>
    <property type="evidence" value="ECO:0007669"/>
    <property type="project" value="InterPro"/>
</dbReference>
<feature type="domain" description="HTH LytTR-type" evidence="9">
    <location>
        <begin position="139"/>
        <end position="242"/>
    </location>
</feature>
<dbReference type="SMART" id="SM00448">
    <property type="entry name" value="REC"/>
    <property type="match status" value="1"/>
</dbReference>
<dbReference type="SUPFAM" id="SSF52172">
    <property type="entry name" value="CheY-like"/>
    <property type="match status" value="1"/>
</dbReference>
<dbReference type="PANTHER" id="PTHR37299">
    <property type="entry name" value="TRANSCRIPTIONAL REGULATOR-RELATED"/>
    <property type="match status" value="1"/>
</dbReference>
<reference evidence="11" key="1">
    <citation type="submission" date="2016-11" db="EMBL/GenBank/DDBJ databases">
        <authorList>
            <person name="Varghese N."/>
            <person name="Submissions S."/>
        </authorList>
    </citation>
    <scope>NUCLEOTIDE SEQUENCE [LARGE SCALE GENOMIC DNA]</scope>
    <source>
        <strain evidence="11">DSM 15285</strain>
    </source>
</reference>
<feature type="modified residue" description="4-aspartylphosphate" evidence="7">
    <location>
        <position position="61"/>
    </location>
</feature>
<keyword evidence="11" id="KW-1185">Reference proteome</keyword>
<gene>
    <name evidence="10" type="ORF">SAMN02744040_01211</name>
</gene>
<protein>
    <recommendedName>
        <fullName evidence="1">Stage 0 sporulation protein A homolog</fullName>
    </recommendedName>
</protein>
<dbReference type="SMART" id="SM00850">
    <property type="entry name" value="LytTR"/>
    <property type="match status" value="1"/>
</dbReference>
<comment type="function">
    <text evidence="5">May play the central regulatory role in sporulation. It may be an element of the effector pathway responsible for the activation of sporulation genes in response to nutritional stress. Spo0A may act in concert with spo0H (a sigma factor) to control the expression of some genes that are critical to the sporulation process.</text>
</comment>
<dbReference type="InterPro" id="IPR001789">
    <property type="entry name" value="Sig_transdc_resp-reg_receiver"/>
</dbReference>
<keyword evidence="3" id="KW-0902">Two-component regulatory system</keyword>
<dbReference type="GO" id="GO:0000156">
    <property type="term" value="F:phosphorelay response regulator activity"/>
    <property type="evidence" value="ECO:0007669"/>
    <property type="project" value="InterPro"/>
</dbReference>
<keyword evidence="4" id="KW-0010">Activator</keyword>
<feature type="domain" description="Response regulatory" evidence="8">
    <location>
        <begin position="3"/>
        <end position="127"/>
    </location>
</feature>
<evidence type="ECO:0000256" key="3">
    <source>
        <dbReference type="ARBA" id="ARBA00023012"/>
    </source>
</evidence>
<evidence type="ECO:0000259" key="9">
    <source>
        <dbReference type="PROSITE" id="PS50930"/>
    </source>
</evidence>
<evidence type="ECO:0000259" key="8">
    <source>
        <dbReference type="PROSITE" id="PS50110"/>
    </source>
</evidence>
<evidence type="ECO:0000256" key="4">
    <source>
        <dbReference type="ARBA" id="ARBA00023159"/>
    </source>
</evidence>
<dbReference type="Gene3D" id="3.40.50.2300">
    <property type="match status" value="1"/>
</dbReference>
<dbReference type="PANTHER" id="PTHR37299:SF3">
    <property type="entry name" value="STAGE 0 SPORULATION PROTEIN A HOMOLOG"/>
    <property type="match status" value="1"/>
</dbReference>
<evidence type="ECO:0000256" key="1">
    <source>
        <dbReference type="ARBA" id="ARBA00018672"/>
    </source>
</evidence>
<dbReference type="Proteomes" id="UP000242520">
    <property type="component" value="Unassembled WGS sequence"/>
</dbReference>
<dbReference type="InterPro" id="IPR011006">
    <property type="entry name" value="CheY-like_superfamily"/>
</dbReference>
<evidence type="ECO:0000256" key="7">
    <source>
        <dbReference type="PROSITE-ProRule" id="PRU00169"/>
    </source>
</evidence>
<dbReference type="InterPro" id="IPR046947">
    <property type="entry name" value="LytR-like"/>
</dbReference>
<organism evidence="10 11">
    <name type="scientific">Tepidibacter thalassicus DSM 15285</name>
    <dbReference type="NCBI Taxonomy" id="1123350"/>
    <lineage>
        <taxon>Bacteria</taxon>
        <taxon>Bacillati</taxon>
        <taxon>Bacillota</taxon>
        <taxon>Clostridia</taxon>
        <taxon>Peptostreptococcales</taxon>
        <taxon>Peptostreptococcaceae</taxon>
        <taxon>Tepidibacter</taxon>
    </lineage>
</organism>
<evidence type="ECO:0000313" key="10">
    <source>
        <dbReference type="EMBL" id="SHH20543.1"/>
    </source>
</evidence>
<dbReference type="OrthoDB" id="9809318at2"/>
<evidence type="ECO:0000256" key="6">
    <source>
        <dbReference type="ARBA" id="ARBA00037164"/>
    </source>
</evidence>
<dbReference type="PROSITE" id="PS50930">
    <property type="entry name" value="HTH_LYTTR"/>
    <property type="match status" value="1"/>
</dbReference>
<dbReference type="STRING" id="1123350.SAMN02744040_01211"/>